<proteinExistence type="inferred from homology"/>
<keyword evidence="2" id="KW-0805">Transcription regulation</keyword>
<dbReference type="InterPro" id="IPR036388">
    <property type="entry name" value="WH-like_DNA-bd_sf"/>
</dbReference>
<dbReference type="PANTHER" id="PTHR43133:SF8">
    <property type="entry name" value="RNA POLYMERASE SIGMA FACTOR HI_1459-RELATED"/>
    <property type="match status" value="1"/>
</dbReference>
<evidence type="ECO:0000256" key="5">
    <source>
        <dbReference type="ARBA" id="ARBA00023163"/>
    </source>
</evidence>
<comment type="similarity">
    <text evidence="1">Belongs to the sigma-70 factor family. ECF subfamily.</text>
</comment>
<dbReference type="InterPro" id="IPR013324">
    <property type="entry name" value="RNA_pol_sigma_r3/r4-like"/>
</dbReference>
<feature type="region of interest" description="Disordered" evidence="6">
    <location>
        <begin position="1"/>
        <end position="21"/>
    </location>
</feature>
<evidence type="ECO:0000313" key="9">
    <source>
        <dbReference type="Proteomes" id="UP000605099"/>
    </source>
</evidence>
<dbReference type="SUPFAM" id="SSF88659">
    <property type="entry name" value="Sigma3 and sigma4 domains of RNA polymerase sigma factors"/>
    <property type="match status" value="1"/>
</dbReference>
<gene>
    <name evidence="8" type="ORF">GCM10011349_12290</name>
</gene>
<dbReference type="Pfam" id="PF04542">
    <property type="entry name" value="Sigma70_r2"/>
    <property type="match status" value="1"/>
</dbReference>
<sequence length="214" mass="24158">MFDICPDNETHAEESDSFGGDAADETKRRLVRKELACCYQRYRAMAARRLRDEVAADDVVQAFALKALERFEQLRDARAVHGWLRRLFETTLIDFCRRRGTRRQREVTFEIEHHDRPHEALTDSLPDPEGTILGLMSNIRQEYADVIYRLDLQNQPKEDAAQELGITVNNLTVRAHRARRALRDAIDSVPASFGASLPTSGGTACSPAFALASA</sequence>
<dbReference type="InterPro" id="IPR007627">
    <property type="entry name" value="RNA_pol_sigma70_r2"/>
</dbReference>
<keyword evidence="4" id="KW-0238">DNA-binding</keyword>
<accession>A0ABQ2JJ06</accession>
<keyword evidence="3" id="KW-0731">Sigma factor</keyword>
<keyword evidence="5" id="KW-0804">Transcription</keyword>
<dbReference type="InterPro" id="IPR039425">
    <property type="entry name" value="RNA_pol_sigma-70-like"/>
</dbReference>
<evidence type="ECO:0000313" key="8">
    <source>
        <dbReference type="EMBL" id="GGN45820.1"/>
    </source>
</evidence>
<evidence type="ECO:0000256" key="1">
    <source>
        <dbReference type="ARBA" id="ARBA00010641"/>
    </source>
</evidence>
<reference evidence="9" key="1">
    <citation type="journal article" date="2019" name="Int. J. Syst. Evol. Microbiol.">
        <title>The Global Catalogue of Microorganisms (GCM) 10K type strain sequencing project: providing services to taxonomists for standard genome sequencing and annotation.</title>
        <authorList>
            <consortium name="The Broad Institute Genomics Platform"/>
            <consortium name="The Broad Institute Genome Sequencing Center for Infectious Disease"/>
            <person name="Wu L."/>
            <person name="Ma J."/>
        </authorList>
    </citation>
    <scope>NUCLEOTIDE SEQUENCE [LARGE SCALE GENOMIC DNA]</scope>
    <source>
        <strain evidence="9">CGMCC 1.6784</strain>
    </source>
</reference>
<dbReference type="InterPro" id="IPR013325">
    <property type="entry name" value="RNA_pol_sigma_r2"/>
</dbReference>
<evidence type="ECO:0000256" key="2">
    <source>
        <dbReference type="ARBA" id="ARBA00023015"/>
    </source>
</evidence>
<keyword evidence="9" id="KW-1185">Reference proteome</keyword>
<dbReference type="SUPFAM" id="SSF88946">
    <property type="entry name" value="Sigma2 domain of RNA polymerase sigma factors"/>
    <property type="match status" value="1"/>
</dbReference>
<dbReference type="EMBL" id="BMLK01000005">
    <property type="protein sequence ID" value="GGN45820.1"/>
    <property type="molecule type" value="Genomic_DNA"/>
</dbReference>
<evidence type="ECO:0000256" key="6">
    <source>
        <dbReference type="SAM" id="MobiDB-lite"/>
    </source>
</evidence>
<name>A0ABQ2JJ06_9SPHN</name>
<dbReference type="Gene3D" id="1.10.10.10">
    <property type="entry name" value="Winged helix-like DNA-binding domain superfamily/Winged helix DNA-binding domain"/>
    <property type="match status" value="1"/>
</dbReference>
<dbReference type="RefSeq" id="WP_188818822.1">
    <property type="nucleotide sequence ID" value="NZ_BMLK01000005.1"/>
</dbReference>
<dbReference type="Gene3D" id="1.10.1740.10">
    <property type="match status" value="1"/>
</dbReference>
<organism evidence="8 9">
    <name type="scientific">Novosphingobium indicum</name>
    <dbReference type="NCBI Taxonomy" id="462949"/>
    <lineage>
        <taxon>Bacteria</taxon>
        <taxon>Pseudomonadati</taxon>
        <taxon>Pseudomonadota</taxon>
        <taxon>Alphaproteobacteria</taxon>
        <taxon>Sphingomonadales</taxon>
        <taxon>Sphingomonadaceae</taxon>
        <taxon>Novosphingobium</taxon>
    </lineage>
</organism>
<comment type="caution">
    <text evidence="8">The sequence shown here is derived from an EMBL/GenBank/DDBJ whole genome shotgun (WGS) entry which is preliminary data.</text>
</comment>
<evidence type="ECO:0000256" key="4">
    <source>
        <dbReference type="ARBA" id="ARBA00023125"/>
    </source>
</evidence>
<protein>
    <recommendedName>
        <fullName evidence="7">RNA polymerase sigma-70 region 2 domain-containing protein</fullName>
    </recommendedName>
</protein>
<feature type="domain" description="RNA polymerase sigma-70 region 2" evidence="7">
    <location>
        <begin position="39"/>
        <end position="100"/>
    </location>
</feature>
<dbReference type="Proteomes" id="UP000605099">
    <property type="component" value="Unassembled WGS sequence"/>
</dbReference>
<dbReference type="PANTHER" id="PTHR43133">
    <property type="entry name" value="RNA POLYMERASE ECF-TYPE SIGMA FACTO"/>
    <property type="match status" value="1"/>
</dbReference>
<evidence type="ECO:0000256" key="3">
    <source>
        <dbReference type="ARBA" id="ARBA00023082"/>
    </source>
</evidence>
<evidence type="ECO:0000259" key="7">
    <source>
        <dbReference type="Pfam" id="PF04542"/>
    </source>
</evidence>